<dbReference type="AlphaFoldDB" id="A0A382W657"/>
<dbReference type="InterPro" id="IPR036909">
    <property type="entry name" value="Cyt_c-like_dom_sf"/>
</dbReference>
<feature type="non-terminal residue" evidence="1">
    <location>
        <position position="85"/>
    </location>
</feature>
<organism evidence="1">
    <name type="scientific">marine metagenome</name>
    <dbReference type="NCBI Taxonomy" id="408172"/>
    <lineage>
        <taxon>unclassified sequences</taxon>
        <taxon>metagenomes</taxon>
        <taxon>ecological metagenomes</taxon>
    </lineage>
</organism>
<sequence>MLISPVFVKTLVSLLAACFLFGGCAEIPTSSSDPTTAPAASPTAANTIAAGVFSSSQRERGEIEYMRTCKRCHQRDLAGDFIEDA</sequence>
<evidence type="ECO:0008006" key="2">
    <source>
        <dbReference type="Google" id="ProtNLM"/>
    </source>
</evidence>
<proteinExistence type="predicted"/>
<evidence type="ECO:0000313" key="1">
    <source>
        <dbReference type="EMBL" id="SVD54273.1"/>
    </source>
</evidence>
<dbReference type="GO" id="GO:0009055">
    <property type="term" value="F:electron transfer activity"/>
    <property type="evidence" value="ECO:0007669"/>
    <property type="project" value="InterPro"/>
</dbReference>
<gene>
    <name evidence="1" type="ORF">METZ01_LOCUS407127</name>
</gene>
<dbReference type="SUPFAM" id="SSF46626">
    <property type="entry name" value="Cytochrome c"/>
    <property type="match status" value="1"/>
</dbReference>
<protein>
    <recommendedName>
        <fullName evidence="2">Cytochrome c domain-containing protein</fullName>
    </recommendedName>
</protein>
<dbReference type="EMBL" id="UINC01157340">
    <property type="protein sequence ID" value="SVD54273.1"/>
    <property type="molecule type" value="Genomic_DNA"/>
</dbReference>
<accession>A0A382W657</accession>
<dbReference type="GO" id="GO:0020037">
    <property type="term" value="F:heme binding"/>
    <property type="evidence" value="ECO:0007669"/>
    <property type="project" value="InterPro"/>
</dbReference>
<name>A0A382W657_9ZZZZ</name>
<reference evidence="1" key="1">
    <citation type="submission" date="2018-05" db="EMBL/GenBank/DDBJ databases">
        <authorList>
            <person name="Lanie J.A."/>
            <person name="Ng W.-L."/>
            <person name="Kazmierczak K.M."/>
            <person name="Andrzejewski T.M."/>
            <person name="Davidsen T.M."/>
            <person name="Wayne K.J."/>
            <person name="Tettelin H."/>
            <person name="Glass J.I."/>
            <person name="Rusch D."/>
            <person name="Podicherti R."/>
            <person name="Tsui H.-C.T."/>
            <person name="Winkler M.E."/>
        </authorList>
    </citation>
    <scope>NUCLEOTIDE SEQUENCE</scope>
</reference>